<evidence type="ECO:0000313" key="2">
    <source>
        <dbReference type="Proteomes" id="UP001596513"/>
    </source>
</evidence>
<gene>
    <name evidence="1" type="ORF">ACFQT0_19165</name>
</gene>
<dbReference type="SUPFAM" id="SSF49464">
    <property type="entry name" value="Carboxypeptidase regulatory domain-like"/>
    <property type="match status" value="1"/>
</dbReference>
<name>A0ABW2UAI1_9BACT</name>
<evidence type="ECO:0008006" key="3">
    <source>
        <dbReference type="Google" id="ProtNLM"/>
    </source>
</evidence>
<comment type="caution">
    <text evidence="1">The sequence shown here is derived from an EMBL/GenBank/DDBJ whole genome shotgun (WGS) entry which is preliminary data.</text>
</comment>
<dbReference type="InterPro" id="IPR008969">
    <property type="entry name" value="CarboxyPept-like_regulatory"/>
</dbReference>
<dbReference type="RefSeq" id="WP_380204747.1">
    <property type="nucleotide sequence ID" value="NZ_JBHTEK010000001.1"/>
</dbReference>
<organism evidence="1 2">
    <name type="scientific">Hymenobacter humi</name>
    <dbReference type="NCBI Taxonomy" id="1411620"/>
    <lineage>
        <taxon>Bacteria</taxon>
        <taxon>Pseudomonadati</taxon>
        <taxon>Bacteroidota</taxon>
        <taxon>Cytophagia</taxon>
        <taxon>Cytophagales</taxon>
        <taxon>Hymenobacteraceae</taxon>
        <taxon>Hymenobacter</taxon>
    </lineage>
</organism>
<evidence type="ECO:0000313" key="1">
    <source>
        <dbReference type="EMBL" id="MFC7669235.1"/>
    </source>
</evidence>
<sequence>MGWLRPGIVGAQSATIAPVRGEVTEAGKATPLPGAVVRWLLDAAEAGAPTTTAISDAGGRFTLARPARAASRLVVQALGYGADTVAVPTTGAPTSAWRCGLVRSWAR</sequence>
<dbReference type="Proteomes" id="UP001596513">
    <property type="component" value="Unassembled WGS sequence"/>
</dbReference>
<reference evidence="2" key="1">
    <citation type="journal article" date="2019" name="Int. J. Syst. Evol. Microbiol.">
        <title>The Global Catalogue of Microorganisms (GCM) 10K type strain sequencing project: providing services to taxonomists for standard genome sequencing and annotation.</title>
        <authorList>
            <consortium name="The Broad Institute Genomics Platform"/>
            <consortium name="The Broad Institute Genome Sequencing Center for Infectious Disease"/>
            <person name="Wu L."/>
            <person name="Ma J."/>
        </authorList>
    </citation>
    <scope>NUCLEOTIDE SEQUENCE [LARGE SCALE GENOMIC DNA]</scope>
    <source>
        <strain evidence="2">JCM 19635</strain>
    </source>
</reference>
<keyword evidence="2" id="KW-1185">Reference proteome</keyword>
<dbReference type="EMBL" id="JBHTEK010000001">
    <property type="protein sequence ID" value="MFC7669235.1"/>
    <property type="molecule type" value="Genomic_DNA"/>
</dbReference>
<protein>
    <recommendedName>
        <fullName evidence="3">Carboxypeptidase regulatory-like domain-containing protein</fullName>
    </recommendedName>
</protein>
<proteinExistence type="predicted"/>
<accession>A0ABW2UAI1</accession>